<protein>
    <submittedName>
        <fullName evidence="2">Uncharacterized protein</fullName>
    </submittedName>
</protein>
<organism evidence="2 3">
    <name type="scientific">Rhypophila decipiens</name>
    <dbReference type="NCBI Taxonomy" id="261697"/>
    <lineage>
        <taxon>Eukaryota</taxon>
        <taxon>Fungi</taxon>
        <taxon>Dikarya</taxon>
        <taxon>Ascomycota</taxon>
        <taxon>Pezizomycotina</taxon>
        <taxon>Sordariomycetes</taxon>
        <taxon>Sordariomycetidae</taxon>
        <taxon>Sordariales</taxon>
        <taxon>Naviculisporaceae</taxon>
        <taxon>Rhypophila</taxon>
    </lineage>
</organism>
<dbReference type="EMBL" id="MU858140">
    <property type="protein sequence ID" value="KAK4211798.1"/>
    <property type="molecule type" value="Genomic_DNA"/>
</dbReference>
<evidence type="ECO:0000313" key="3">
    <source>
        <dbReference type="Proteomes" id="UP001301769"/>
    </source>
</evidence>
<accession>A0AAN6Y415</accession>
<evidence type="ECO:0000256" key="1">
    <source>
        <dbReference type="SAM" id="MobiDB-lite"/>
    </source>
</evidence>
<name>A0AAN6Y415_9PEZI</name>
<feature type="region of interest" description="Disordered" evidence="1">
    <location>
        <begin position="184"/>
        <end position="203"/>
    </location>
</feature>
<reference evidence="2" key="1">
    <citation type="journal article" date="2023" name="Mol. Phylogenet. Evol.">
        <title>Genome-scale phylogeny and comparative genomics of the fungal order Sordariales.</title>
        <authorList>
            <person name="Hensen N."/>
            <person name="Bonometti L."/>
            <person name="Westerberg I."/>
            <person name="Brannstrom I.O."/>
            <person name="Guillou S."/>
            <person name="Cros-Aarteil S."/>
            <person name="Calhoun S."/>
            <person name="Haridas S."/>
            <person name="Kuo A."/>
            <person name="Mondo S."/>
            <person name="Pangilinan J."/>
            <person name="Riley R."/>
            <person name="LaButti K."/>
            <person name="Andreopoulos B."/>
            <person name="Lipzen A."/>
            <person name="Chen C."/>
            <person name="Yan M."/>
            <person name="Daum C."/>
            <person name="Ng V."/>
            <person name="Clum A."/>
            <person name="Steindorff A."/>
            <person name="Ohm R.A."/>
            <person name="Martin F."/>
            <person name="Silar P."/>
            <person name="Natvig D.O."/>
            <person name="Lalanne C."/>
            <person name="Gautier V."/>
            <person name="Ament-Velasquez S.L."/>
            <person name="Kruys A."/>
            <person name="Hutchinson M.I."/>
            <person name="Powell A.J."/>
            <person name="Barry K."/>
            <person name="Miller A.N."/>
            <person name="Grigoriev I.V."/>
            <person name="Debuchy R."/>
            <person name="Gladieux P."/>
            <person name="Hiltunen Thoren M."/>
            <person name="Johannesson H."/>
        </authorList>
    </citation>
    <scope>NUCLEOTIDE SEQUENCE</scope>
    <source>
        <strain evidence="2">PSN293</strain>
    </source>
</reference>
<comment type="caution">
    <text evidence="2">The sequence shown here is derived from an EMBL/GenBank/DDBJ whole genome shotgun (WGS) entry which is preliminary data.</text>
</comment>
<proteinExistence type="predicted"/>
<gene>
    <name evidence="2" type="ORF">QBC37DRAFT_375646</name>
</gene>
<evidence type="ECO:0000313" key="2">
    <source>
        <dbReference type="EMBL" id="KAK4211798.1"/>
    </source>
</evidence>
<feature type="compositionally biased region" description="Basic and acidic residues" evidence="1">
    <location>
        <begin position="193"/>
        <end position="203"/>
    </location>
</feature>
<dbReference type="Proteomes" id="UP001301769">
    <property type="component" value="Unassembled WGS sequence"/>
</dbReference>
<sequence length="203" mass="21480">MDELLEADTGKNDETGPSEELGCDSAEELDITVLADVGGDEVMPGGPVVRLAEGKALGVLVVLSPEMGPTLLVAEAAVTELGSVGAVDMGPEDGASEELNGRTLEISVMYTEINRAVVKRGRLFGRRRVSIWRIAINYRFRVRLVTVLPGVVGSLPVAPVAPVPVRYANGSPYLCPDALSMLPKHSRNSVQDGDGRQKASGDE</sequence>
<reference evidence="2" key="2">
    <citation type="submission" date="2023-05" db="EMBL/GenBank/DDBJ databases">
        <authorList>
            <consortium name="Lawrence Berkeley National Laboratory"/>
            <person name="Steindorff A."/>
            <person name="Hensen N."/>
            <person name="Bonometti L."/>
            <person name="Westerberg I."/>
            <person name="Brannstrom I.O."/>
            <person name="Guillou S."/>
            <person name="Cros-Aarteil S."/>
            <person name="Calhoun S."/>
            <person name="Haridas S."/>
            <person name="Kuo A."/>
            <person name="Mondo S."/>
            <person name="Pangilinan J."/>
            <person name="Riley R."/>
            <person name="Labutti K."/>
            <person name="Andreopoulos B."/>
            <person name="Lipzen A."/>
            <person name="Chen C."/>
            <person name="Yanf M."/>
            <person name="Daum C."/>
            <person name="Ng V."/>
            <person name="Clum A."/>
            <person name="Ohm R."/>
            <person name="Martin F."/>
            <person name="Silar P."/>
            <person name="Natvig D."/>
            <person name="Lalanne C."/>
            <person name="Gautier V."/>
            <person name="Ament-Velasquez S.L."/>
            <person name="Kruys A."/>
            <person name="Hutchinson M.I."/>
            <person name="Powell A.J."/>
            <person name="Barry K."/>
            <person name="Miller A.N."/>
            <person name="Grigoriev I.V."/>
            <person name="Debuchy R."/>
            <person name="Gladieux P."/>
            <person name="Thoren M.H."/>
            <person name="Johannesson H."/>
        </authorList>
    </citation>
    <scope>NUCLEOTIDE SEQUENCE</scope>
    <source>
        <strain evidence="2">PSN293</strain>
    </source>
</reference>
<feature type="region of interest" description="Disordered" evidence="1">
    <location>
        <begin position="1"/>
        <end position="22"/>
    </location>
</feature>
<keyword evidence="3" id="KW-1185">Reference proteome</keyword>
<dbReference type="AlphaFoldDB" id="A0AAN6Y415"/>